<evidence type="ECO:0000313" key="7">
    <source>
        <dbReference type="Proteomes" id="UP000220102"/>
    </source>
</evidence>
<dbReference type="GO" id="GO:0046872">
    <property type="term" value="F:metal ion binding"/>
    <property type="evidence" value="ECO:0007669"/>
    <property type="project" value="UniProtKB-KW"/>
</dbReference>
<keyword evidence="4" id="KW-0862">Zinc</keyword>
<evidence type="ECO:0000313" key="6">
    <source>
        <dbReference type="EMBL" id="PEN14022.1"/>
    </source>
</evidence>
<protein>
    <submittedName>
        <fullName evidence="6">MBL fold metallo-hydrolase</fullName>
    </submittedName>
</protein>
<feature type="domain" description="Metallo-beta-lactamase" evidence="5">
    <location>
        <begin position="48"/>
        <end position="258"/>
    </location>
</feature>
<dbReference type="InterPro" id="IPR051013">
    <property type="entry name" value="MBL_superfamily_lactonases"/>
</dbReference>
<dbReference type="InterPro" id="IPR036866">
    <property type="entry name" value="RibonucZ/Hydroxyglut_hydro"/>
</dbReference>
<dbReference type="CDD" id="cd16281">
    <property type="entry name" value="metallo-hydrolase-like_MBL-fold"/>
    <property type="match status" value="1"/>
</dbReference>
<dbReference type="InterPro" id="IPR001279">
    <property type="entry name" value="Metallo-B-lactamas"/>
</dbReference>
<comment type="caution">
    <text evidence="6">The sequence shown here is derived from an EMBL/GenBank/DDBJ whole genome shotgun (WGS) entry which is preliminary data.</text>
</comment>
<evidence type="ECO:0000259" key="5">
    <source>
        <dbReference type="SMART" id="SM00849"/>
    </source>
</evidence>
<accession>A0A2A8CZ81</accession>
<dbReference type="AlphaFoldDB" id="A0A2A8CZ81"/>
<dbReference type="EMBL" id="PDEQ01000003">
    <property type="protein sequence ID" value="PEN14022.1"/>
    <property type="molecule type" value="Genomic_DNA"/>
</dbReference>
<dbReference type="PANTHER" id="PTHR42978">
    <property type="entry name" value="QUORUM-QUENCHING LACTONASE YTNP-RELATED-RELATED"/>
    <property type="match status" value="1"/>
</dbReference>
<keyword evidence="3 6" id="KW-0378">Hydrolase</keyword>
<dbReference type="Pfam" id="PF00753">
    <property type="entry name" value="Lactamase_B"/>
    <property type="match status" value="1"/>
</dbReference>
<dbReference type="GO" id="GO:0016787">
    <property type="term" value="F:hydrolase activity"/>
    <property type="evidence" value="ECO:0007669"/>
    <property type="project" value="UniProtKB-KW"/>
</dbReference>
<dbReference type="RefSeq" id="WP_098075185.1">
    <property type="nucleotide sequence ID" value="NZ_PDEQ01000003.1"/>
</dbReference>
<keyword evidence="2" id="KW-0479">Metal-binding</keyword>
<organism evidence="6 7">
    <name type="scientific">Longibacter salinarum</name>
    <dbReference type="NCBI Taxonomy" id="1850348"/>
    <lineage>
        <taxon>Bacteria</taxon>
        <taxon>Pseudomonadati</taxon>
        <taxon>Rhodothermota</taxon>
        <taxon>Rhodothermia</taxon>
        <taxon>Rhodothermales</taxon>
        <taxon>Salisaetaceae</taxon>
        <taxon>Longibacter</taxon>
    </lineage>
</organism>
<dbReference type="Proteomes" id="UP000220102">
    <property type="component" value="Unassembled WGS sequence"/>
</dbReference>
<evidence type="ECO:0000256" key="1">
    <source>
        <dbReference type="ARBA" id="ARBA00007749"/>
    </source>
</evidence>
<proteinExistence type="inferred from homology"/>
<evidence type="ECO:0000256" key="4">
    <source>
        <dbReference type="ARBA" id="ARBA00022833"/>
    </source>
</evidence>
<evidence type="ECO:0000256" key="2">
    <source>
        <dbReference type="ARBA" id="ARBA00022723"/>
    </source>
</evidence>
<dbReference type="Gene3D" id="3.60.15.10">
    <property type="entry name" value="Ribonuclease Z/Hydroxyacylglutathione hydrolase-like"/>
    <property type="match status" value="1"/>
</dbReference>
<dbReference type="OrthoDB" id="9802897at2"/>
<reference evidence="6 7" key="1">
    <citation type="submission" date="2017-10" db="EMBL/GenBank/DDBJ databases">
        <title>Draft genome of Longibacter Salinarum.</title>
        <authorList>
            <person name="Goh K.M."/>
            <person name="Shamsir M.S."/>
            <person name="Lim S.W."/>
        </authorList>
    </citation>
    <scope>NUCLEOTIDE SEQUENCE [LARGE SCALE GENOMIC DNA]</scope>
    <source>
        <strain evidence="6 7">KCTC 52045</strain>
    </source>
</reference>
<dbReference type="SUPFAM" id="SSF56281">
    <property type="entry name" value="Metallo-hydrolase/oxidoreductase"/>
    <property type="match status" value="1"/>
</dbReference>
<dbReference type="PANTHER" id="PTHR42978:SF6">
    <property type="entry name" value="QUORUM-QUENCHING LACTONASE YTNP-RELATED"/>
    <property type="match status" value="1"/>
</dbReference>
<name>A0A2A8CZ81_9BACT</name>
<dbReference type="SMART" id="SM00849">
    <property type="entry name" value="Lactamase_B"/>
    <property type="match status" value="1"/>
</dbReference>
<comment type="similarity">
    <text evidence="1">Belongs to the metallo-beta-lactamase superfamily.</text>
</comment>
<evidence type="ECO:0000256" key="3">
    <source>
        <dbReference type="ARBA" id="ARBA00022801"/>
    </source>
</evidence>
<keyword evidence="7" id="KW-1185">Reference proteome</keyword>
<sequence length="285" mass="32025">MTTIGDYTLHAIETGRFGLDGGAMFGIVPKPLWAKRIDPDEQNRIPLAMRCLLLQSESRTILIDCGLGDTFDGTKYREIYAVDTEHSDLEHSLANAGVSREEITDVVLTHLHFDHCGGATRAAGDEREPTFPNAVYHVQRDHWQWAIESNPKEHGSFRTDTFKPLSTSGQVDFVDGEKTIFPGVDVMLVNGHTHAQQMVKITGPEGVLVYVADLLPTSHHLAPAWTMAYDVRPLVTIDEKQLFLEKAVEAEWNLFFEHDPDIHVASLKRTDRGITTCDHRPLRNF</sequence>
<gene>
    <name evidence="6" type="ORF">CRI94_08220</name>
</gene>